<dbReference type="Proteomes" id="UP001626537">
    <property type="component" value="Chromosome"/>
</dbReference>
<proteinExistence type="predicted"/>
<evidence type="ECO:0000313" key="1">
    <source>
        <dbReference type="EMBL" id="WOJ92593.1"/>
    </source>
</evidence>
<dbReference type="Pfam" id="PF12224">
    <property type="entry name" value="Amidoligase_2"/>
    <property type="match status" value="1"/>
</dbReference>
<dbReference type="InterPro" id="IPR022025">
    <property type="entry name" value="Amidoligase_2"/>
</dbReference>
<gene>
    <name evidence="1" type="ORF">R0135_12455</name>
</gene>
<evidence type="ECO:0000313" key="2">
    <source>
        <dbReference type="Proteomes" id="UP001626537"/>
    </source>
</evidence>
<reference evidence="1 2" key="1">
    <citation type="submission" date="2023-10" db="EMBL/GenBank/DDBJ databases">
        <title>Two novel species belonging to the OM43/NOR5 clade.</title>
        <authorList>
            <person name="Park M."/>
        </authorList>
    </citation>
    <scope>NUCLEOTIDE SEQUENCE [LARGE SCALE GENOMIC DNA]</scope>
    <source>
        <strain evidence="1 2">IMCC43200</strain>
    </source>
</reference>
<protein>
    <submittedName>
        <fullName evidence="1">Amidoligase family protein</fullName>
    </submittedName>
</protein>
<keyword evidence="2" id="KW-1185">Reference proteome</keyword>
<organism evidence="1 2">
    <name type="scientific">Congregibacter variabilis</name>
    <dbReference type="NCBI Taxonomy" id="3081200"/>
    <lineage>
        <taxon>Bacteria</taxon>
        <taxon>Pseudomonadati</taxon>
        <taxon>Pseudomonadota</taxon>
        <taxon>Gammaproteobacteria</taxon>
        <taxon>Cellvibrionales</taxon>
        <taxon>Halieaceae</taxon>
        <taxon>Congregibacter</taxon>
    </lineage>
</organism>
<name>A0ABZ0HZB8_9GAMM</name>
<dbReference type="RefSeq" id="WP_407347193.1">
    <property type="nucleotide sequence ID" value="NZ_CP136864.1"/>
</dbReference>
<dbReference type="EMBL" id="CP136864">
    <property type="protein sequence ID" value="WOJ92593.1"/>
    <property type="molecule type" value="Genomic_DNA"/>
</dbReference>
<sequence length="324" mass="36693">MHTFKHPPTINTIAGQERRVGFEVEFSGISLETTVGVMQNSLDTVVVDSNAAQCTLKADGVGTFKVEVDWAFLKRISEEYAQDDDPQWLESLSKLATSLVPIEVVCPPIPIQNLNVLNSISAGLRAAGAVGTEESLIAAYGVHVNTEIPALDAQTIGRYLRAFCLLQWWLVDAHDVDPARKISPYIDLYPQAYVETVLARKSMSMDQIFDDYLEHNATRNRALDLLPLLAEIDTKRVFDTVNDDRVNARPAFHYRMPNCHIERDDWGLSNAWTLWCVVEQLAEQEDNMQALSEQFLRSRRPLLSVDRTKWVKTLDLWLRDHALV</sequence>
<accession>A0ABZ0HZB8</accession>